<dbReference type="EnsemblPlants" id="HORVU.MOREX.r3.5HG0481090.1">
    <property type="protein sequence ID" value="HORVU.MOREX.r3.5HG0481090.1"/>
    <property type="gene ID" value="HORVU.MOREX.r3.5HG0481090"/>
</dbReference>
<reference evidence="3" key="3">
    <citation type="submission" date="2022-01" db="UniProtKB">
        <authorList>
            <consortium name="EnsemblPlants"/>
        </authorList>
    </citation>
    <scope>IDENTIFICATION</scope>
    <source>
        <strain evidence="3">subsp. vulgare</strain>
    </source>
</reference>
<dbReference type="PANTHER" id="PTHR47389">
    <property type="entry name" value="OS09G0436400 PROTEIN"/>
    <property type="match status" value="1"/>
</dbReference>
<reference evidence="3" key="2">
    <citation type="submission" date="2020-10" db="EMBL/GenBank/DDBJ databases">
        <authorList>
            <person name="Scholz U."/>
            <person name="Mascher M."/>
            <person name="Fiebig A."/>
        </authorList>
    </citation>
    <scope>NUCLEOTIDE SEQUENCE [LARGE SCALE GENOMIC DNA]</scope>
    <source>
        <strain evidence="3">cv. Morex</strain>
    </source>
</reference>
<dbReference type="Gene3D" id="2.40.10.120">
    <property type="match status" value="1"/>
</dbReference>
<dbReference type="InterPro" id="IPR036034">
    <property type="entry name" value="PDZ_sf"/>
</dbReference>
<dbReference type="InterPro" id="IPR009003">
    <property type="entry name" value="Peptidase_S1_PA"/>
</dbReference>
<organism evidence="3 4">
    <name type="scientific">Hordeum vulgare subsp. vulgare</name>
    <name type="common">Domesticated barley</name>
    <dbReference type="NCBI Taxonomy" id="112509"/>
    <lineage>
        <taxon>Eukaryota</taxon>
        <taxon>Viridiplantae</taxon>
        <taxon>Streptophyta</taxon>
        <taxon>Embryophyta</taxon>
        <taxon>Tracheophyta</taxon>
        <taxon>Spermatophyta</taxon>
        <taxon>Magnoliopsida</taxon>
        <taxon>Liliopsida</taxon>
        <taxon>Poales</taxon>
        <taxon>Poaceae</taxon>
        <taxon>BOP clade</taxon>
        <taxon>Pooideae</taxon>
        <taxon>Triticodae</taxon>
        <taxon>Triticeae</taxon>
        <taxon>Hordeinae</taxon>
        <taxon>Hordeum</taxon>
    </lineage>
</organism>
<dbReference type="Gramene" id="HORVU.MOREX.r2.5HG0398730.1">
    <property type="protein sequence ID" value="HORVU.MOREX.r2.5HG0398730.1"/>
    <property type="gene ID" value="HORVU.MOREX.r2.5HG0398730"/>
</dbReference>
<dbReference type="Pfam" id="PF13365">
    <property type="entry name" value="Trypsin_2"/>
    <property type="match status" value="1"/>
</dbReference>
<evidence type="ECO:0000313" key="4">
    <source>
        <dbReference type="Proteomes" id="UP000011116"/>
    </source>
</evidence>
<dbReference type="AlphaFoldDB" id="A0A8I6YDK9"/>
<feature type="compositionally biased region" description="Basic and acidic residues" evidence="1">
    <location>
        <begin position="30"/>
        <end position="42"/>
    </location>
</feature>
<dbReference type="SUPFAM" id="SSF50494">
    <property type="entry name" value="Trypsin-like serine proteases"/>
    <property type="match status" value="1"/>
</dbReference>
<dbReference type="Proteomes" id="UP000011116">
    <property type="component" value="Chromosome 5H"/>
</dbReference>
<evidence type="ECO:0000256" key="1">
    <source>
        <dbReference type="SAM" id="MobiDB-lite"/>
    </source>
</evidence>
<dbReference type="SMART" id="SM00228">
    <property type="entry name" value="PDZ"/>
    <property type="match status" value="1"/>
</dbReference>
<sequence>MPRKNQECTRTGAGASTSKKRKASLQSNSNREDSPPPRDDLSRILRKSVRPCGYPVPSTIAGGMRLVNTFELCFGNLDGYSEEHTSIKLLALSLCRSIVSLAAFKGKTRKFTCTGTIIEHTTSSMSILTSASLIRSSEDESKILDRLEIKVRLPNGKLVVGKLWKYDFYYNIAVVNTKAFPELHAACFHNEVPANVKFSQSKLVAIGRIFESGELMATGGTLLYKTCKFDCQQLMVSTCKTTKAGIGGPIVGSDGKFIGMSFYHKDGAPFLPISILQKCLKHFNEFGRVLQPWHGLRIGSLQAEKLCVREEVHDSFSHAQGIYVQKVVGGSPAADSGIRAGDVITKVDDFALSNAQEFHELILGKAENASRHGEGMHFTVSVLRPSSGSEFFATINAEVIDASEQNMTNQNKSKQNSVRWPVPKTKWQYPDDVRDADKMPLVRKCRRPGYIYRPPLPTDVSRYRSLSNLVGKEEFVREPDVNVLVS</sequence>
<proteinExistence type="predicted"/>
<evidence type="ECO:0000259" key="2">
    <source>
        <dbReference type="PROSITE" id="PS50106"/>
    </source>
</evidence>
<dbReference type="PANTHER" id="PTHR47389:SF4">
    <property type="entry name" value="OS09G0436400 PROTEIN"/>
    <property type="match status" value="1"/>
</dbReference>
<dbReference type="Gene3D" id="2.30.42.10">
    <property type="match status" value="1"/>
</dbReference>
<feature type="region of interest" description="Disordered" evidence="1">
    <location>
        <begin position="1"/>
        <end position="42"/>
    </location>
</feature>
<dbReference type="PROSITE" id="PS50106">
    <property type="entry name" value="PDZ"/>
    <property type="match status" value="1"/>
</dbReference>
<dbReference type="GeneID" id="123397615"/>
<protein>
    <recommendedName>
        <fullName evidence="2">PDZ domain-containing protein</fullName>
    </recommendedName>
</protein>
<dbReference type="RefSeq" id="XP_044948085.1">
    <property type="nucleotide sequence ID" value="XM_045092150.1"/>
</dbReference>
<reference evidence="4" key="1">
    <citation type="journal article" date="2012" name="Nature">
        <title>A physical, genetic and functional sequence assembly of the barley genome.</title>
        <authorList>
            <consortium name="The International Barley Genome Sequencing Consortium"/>
            <person name="Mayer K.F."/>
            <person name="Waugh R."/>
            <person name="Brown J.W."/>
            <person name="Schulman A."/>
            <person name="Langridge P."/>
            <person name="Platzer M."/>
            <person name="Fincher G.B."/>
            <person name="Muehlbauer G.J."/>
            <person name="Sato K."/>
            <person name="Close T.J."/>
            <person name="Wise R.P."/>
            <person name="Stein N."/>
        </authorList>
    </citation>
    <scope>NUCLEOTIDE SEQUENCE [LARGE SCALE GENOMIC DNA]</scope>
    <source>
        <strain evidence="4">cv. Morex</strain>
    </source>
</reference>
<keyword evidence="4" id="KW-1185">Reference proteome</keyword>
<evidence type="ECO:0000313" key="3">
    <source>
        <dbReference type="EnsemblPlants" id="HORVU.MOREX.r3.5HG0481090.1"/>
    </source>
</evidence>
<feature type="domain" description="PDZ" evidence="2">
    <location>
        <begin position="321"/>
        <end position="354"/>
    </location>
</feature>
<dbReference type="KEGG" id="hvg:123397615"/>
<dbReference type="SMR" id="A0A8I6YDK9"/>
<dbReference type="InterPro" id="IPR001478">
    <property type="entry name" value="PDZ"/>
</dbReference>
<dbReference type="Gramene" id="HORVU.MOREX.r3.5HG0481090.1">
    <property type="protein sequence ID" value="HORVU.MOREX.r3.5HG0481090.1"/>
    <property type="gene ID" value="HORVU.MOREX.r3.5HG0481090"/>
</dbReference>
<dbReference type="SUPFAM" id="SSF50156">
    <property type="entry name" value="PDZ domain-like"/>
    <property type="match status" value="1"/>
</dbReference>
<dbReference type="OrthoDB" id="4217619at2759"/>
<name>A0A8I6YDK9_HORVV</name>
<accession>A0A8I6YDK9</accession>
<dbReference type="Pfam" id="PF13180">
    <property type="entry name" value="PDZ_2"/>
    <property type="match status" value="1"/>
</dbReference>
<gene>
    <name evidence="3" type="primary">LOC123397615</name>
</gene>